<dbReference type="SUPFAM" id="SSF52540">
    <property type="entry name" value="P-loop containing nucleoside triphosphate hydrolases"/>
    <property type="match status" value="1"/>
</dbReference>
<dbReference type="Proteomes" id="UP000694941">
    <property type="component" value="Unplaced"/>
</dbReference>
<gene>
    <name evidence="3" type="primary">LOC106459445</name>
</gene>
<proteinExistence type="predicted"/>
<evidence type="ECO:0000313" key="3">
    <source>
        <dbReference type="RefSeq" id="XP_013774518.1"/>
    </source>
</evidence>
<dbReference type="InterPro" id="IPR049163">
    <property type="entry name" value="Pif1-like_2B_dom"/>
</dbReference>
<feature type="domain" description="DNA helicase Pif1-like 2B" evidence="1">
    <location>
        <begin position="43"/>
        <end position="85"/>
    </location>
</feature>
<evidence type="ECO:0000313" key="2">
    <source>
        <dbReference type="Proteomes" id="UP000694941"/>
    </source>
</evidence>
<dbReference type="RefSeq" id="XP_013774518.1">
    <property type="nucleotide sequence ID" value="XM_013919064.1"/>
</dbReference>
<accession>A0ABM1B4A5</accession>
<evidence type="ECO:0000259" key="1">
    <source>
        <dbReference type="Pfam" id="PF21530"/>
    </source>
</evidence>
<protein>
    <submittedName>
        <fullName evidence="3">Uncharacterized protein LOC106459445</fullName>
    </submittedName>
</protein>
<dbReference type="PANTHER" id="PTHR10492:SF57">
    <property type="entry name" value="ATP-DEPENDENT DNA HELICASE"/>
    <property type="match status" value="1"/>
</dbReference>
<keyword evidence="2" id="KW-1185">Reference proteome</keyword>
<sequence length="191" mass="21619">MTSERAILAAKNKDVYEFNNIIQSNIQREAVTYKSVDTVVEAEFLNSLDLPPHVLQLKIGVPIIMLRNINQPKLCNGTRLAVKKLMRRNNLYTGPLKGESFLIPRIPMIPTDMPFEFKRLQFPIRLAFAITINKVHGQSLELCGTIPPHFLYALDHCSTVLVPEGVSVPSILNRFPTGWLRYNTPCFGLSE</sequence>
<dbReference type="Pfam" id="PF21530">
    <property type="entry name" value="Pif1_2B_dom"/>
    <property type="match status" value="1"/>
</dbReference>
<organism evidence="2 3">
    <name type="scientific">Limulus polyphemus</name>
    <name type="common">Atlantic horseshoe crab</name>
    <dbReference type="NCBI Taxonomy" id="6850"/>
    <lineage>
        <taxon>Eukaryota</taxon>
        <taxon>Metazoa</taxon>
        <taxon>Ecdysozoa</taxon>
        <taxon>Arthropoda</taxon>
        <taxon>Chelicerata</taxon>
        <taxon>Merostomata</taxon>
        <taxon>Xiphosura</taxon>
        <taxon>Limulidae</taxon>
        <taxon>Limulus</taxon>
    </lineage>
</organism>
<dbReference type="GeneID" id="106459445"/>
<reference evidence="3" key="1">
    <citation type="submission" date="2025-08" db="UniProtKB">
        <authorList>
            <consortium name="RefSeq"/>
        </authorList>
    </citation>
    <scope>IDENTIFICATION</scope>
    <source>
        <tissue evidence="3">Muscle</tissue>
    </source>
</reference>
<dbReference type="InterPro" id="IPR027417">
    <property type="entry name" value="P-loop_NTPase"/>
</dbReference>
<name>A0ABM1B4A5_LIMPO</name>
<dbReference type="PANTHER" id="PTHR10492">
    <property type="match status" value="1"/>
</dbReference>